<evidence type="ECO:0000256" key="1">
    <source>
        <dbReference type="ARBA" id="ARBA00023157"/>
    </source>
</evidence>
<keyword evidence="5" id="KW-1185">Reference proteome</keyword>
<dbReference type="PROSITE" id="PS00615">
    <property type="entry name" value="C_TYPE_LECTIN_1"/>
    <property type="match status" value="1"/>
</dbReference>
<dbReference type="EMBL" id="CACVKT020000584">
    <property type="protein sequence ID" value="CAC5361126.1"/>
    <property type="molecule type" value="Genomic_DNA"/>
</dbReference>
<dbReference type="InterPro" id="IPR016186">
    <property type="entry name" value="C-type_lectin-like/link_sf"/>
</dbReference>
<dbReference type="SMART" id="SM00034">
    <property type="entry name" value="CLECT"/>
    <property type="match status" value="1"/>
</dbReference>
<keyword evidence="2" id="KW-0732">Signal</keyword>
<dbReference type="SUPFAM" id="SSF56436">
    <property type="entry name" value="C-type lectin-like"/>
    <property type="match status" value="1"/>
</dbReference>
<evidence type="ECO:0000259" key="3">
    <source>
        <dbReference type="PROSITE" id="PS50041"/>
    </source>
</evidence>
<keyword evidence="1" id="KW-1015">Disulfide bond</keyword>
<dbReference type="InterPro" id="IPR016187">
    <property type="entry name" value="CTDL_fold"/>
</dbReference>
<reference evidence="4 5" key="1">
    <citation type="submission" date="2020-06" db="EMBL/GenBank/DDBJ databases">
        <authorList>
            <person name="Li R."/>
            <person name="Bekaert M."/>
        </authorList>
    </citation>
    <scope>NUCLEOTIDE SEQUENCE [LARGE SCALE GENOMIC DNA]</scope>
    <source>
        <strain evidence="5">wild</strain>
    </source>
</reference>
<dbReference type="InterPro" id="IPR001304">
    <property type="entry name" value="C-type_lectin-like"/>
</dbReference>
<feature type="signal peptide" evidence="2">
    <location>
        <begin position="1"/>
        <end position="19"/>
    </location>
</feature>
<evidence type="ECO:0000256" key="2">
    <source>
        <dbReference type="SAM" id="SignalP"/>
    </source>
</evidence>
<organism evidence="4 5">
    <name type="scientific">Mytilus coruscus</name>
    <name type="common">Sea mussel</name>
    <dbReference type="NCBI Taxonomy" id="42192"/>
    <lineage>
        <taxon>Eukaryota</taxon>
        <taxon>Metazoa</taxon>
        <taxon>Spiralia</taxon>
        <taxon>Lophotrochozoa</taxon>
        <taxon>Mollusca</taxon>
        <taxon>Bivalvia</taxon>
        <taxon>Autobranchia</taxon>
        <taxon>Pteriomorphia</taxon>
        <taxon>Mytilida</taxon>
        <taxon>Mytiloidea</taxon>
        <taxon>Mytilidae</taxon>
        <taxon>Mytilinae</taxon>
        <taxon>Mytilus</taxon>
    </lineage>
</organism>
<dbReference type="Pfam" id="PF00059">
    <property type="entry name" value="Lectin_C"/>
    <property type="match status" value="1"/>
</dbReference>
<dbReference type="Gene3D" id="3.10.100.10">
    <property type="entry name" value="Mannose-Binding Protein A, subunit A"/>
    <property type="match status" value="1"/>
</dbReference>
<dbReference type="CDD" id="cd00037">
    <property type="entry name" value="CLECT"/>
    <property type="match status" value="1"/>
</dbReference>
<feature type="chain" id="PRO_5026769507" description="C-type lectin domain-containing protein" evidence="2">
    <location>
        <begin position="20"/>
        <end position="331"/>
    </location>
</feature>
<feature type="domain" description="C-type lectin" evidence="3">
    <location>
        <begin position="235"/>
        <end position="327"/>
    </location>
</feature>
<protein>
    <recommendedName>
        <fullName evidence="3">C-type lectin domain-containing protein</fullName>
    </recommendedName>
</protein>
<dbReference type="InterPro" id="IPR050111">
    <property type="entry name" value="C-type_lectin/snaclec_domain"/>
</dbReference>
<dbReference type="PANTHER" id="PTHR22803">
    <property type="entry name" value="MANNOSE, PHOSPHOLIPASE, LECTIN RECEPTOR RELATED"/>
    <property type="match status" value="1"/>
</dbReference>
<dbReference type="InterPro" id="IPR018378">
    <property type="entry name" value="C-type_lectin_CS"/>
</dbReference>
<dbReference type="Proteomes" id="UP000507470">
    <property type="component" value="Unassembled WGS sequence"/>
</dbReference>
<dbReference type="AlphaFoldDB" id="A0A6J8A448"/>
<accession>A0A6J8A448</accession>
<evidence type="ECO:0000313" key="5">
    <source>
        <dbReference type="Proteomes" id="UP000507470"/>
    </source>
</evidence>
<evidence type="ECO:0000313" key="4">
    <source>
        <dbReference type="EMBL" id="CAC5361126.1"/>
    </source>
</evidence>
<dbReference type="PROSITE" id="PS50041">
    <property type="entry name" value="C_TYPE_LECTIN_2"/>
    <property type="match status" value="1"/>
</dbReference>
<sequence>MFPRISMLCMLHILKRSSASGIGIDEETFTSEKGKILIQNPYTTQLQQERSLFRCARMCMAMTKCCVSSYNVSSNICALDTSGCCYSKTMTYVESVLIRKVSVEYKQETTSVYRVYQVCSYCFISGVLCVVEGYKWKATSVYQVCSSCCISGVLCVVEGYKWKATSAYQVCSSFCISGVLCVVEEGYKWKATSVYQVCSSFCISGVLCVVEGYKWKARSVYQNISLYVIILYFVYCRQRAGHLAEINDNEENNFMKTVISAGGATGRALFIGATKSSAVWIWDDSRSSVIYFDWESSQPNGGEHCIALLQNAWHDYGCYEEHGFICESQVY</sequence>
<proteinExistence type="predicted"/>
<gene>
    <name evidence="4" type="ORF">MCOR_3357</name>
</gene>
<dbReference type="OrthoDB" id="10050871at2759"/>
<name>A0A6J8A448_MYTCO</name>